<feature type="domain" description="RecF/RecN/SMC N-terminal" evidence="11">
    <location>
        <begin position="3"/>
        <end position="336"/>
    </location>
</feature>
<dbReference type="PROSITE" id="PS00617">
    <property type="entry name" value="RECF_1"/>
    <property type="match status" value="1"/>
</dbReference>
<proteinExistence type="inferred from homology"/>
<dbReference type="GO" id="GO:0003697">
    <property type="term" value="F:single-stranded DNA binding"/>
    <property type="evidence" value="ECO:0007669"/>
    <property type="project" value="UniProtKB-UniRule"/>
</dbReference>
<evidence type="ECO:0000313" key="13">
    <source>
        <dbReference type="Proteomes" id="UP000027215"/>
    </source>
</evidence>
<keyword evidence="6 9" id="KW-0547">Nucleotide-binding</keyword>
<dbReference type="Gene3D" id="1.20.1050.90">
    <property type="entry name" value="RecF/RecN/SMC, N-terminal domain"/>
    <property type="match status" value="1"/>
</dbReference>
<sequence>MHITQLVLRHFRCFDVVDFFPLPGLNFFIGENGSGKTSLLEAVHLMGYGRSFRGRVRDGLIRHGSENLEIFVDWQETALINARRRRAGLSHYGQEWIGRLDGQKIMHLASLCAALAVITFESSSYQLINSNAELRRRFLDWGLFHVEPDFLDLWRRYTHVLKQRNSLLKQKEKLAMLEAWDQKLSEVGEQLTFRRFQYLERLKQRVIPLISRITPNLKIHGFNFNHGWRRHELPLIDALFISRERDYQYGYTSLGPHRSDWTPQFSSIPGVHFLSRGQGKLITLMCLLAQAQDFFDQRGEWPILALDDLASELDQKHQWRVLEMLAEIPAQVLITGTEISQGLKPFFSVGAMFHVEHGAITRMF</sequence>
<dbReference type="InterPro" id="IPR001238">
    <property type="entry name" value="DNA-binding_RecF"/>
</dbReference>
<feature type="binding site" evidence="9">
    <location>
        <begin position="30"/>
        <end position="37"/>
    </location>
    <ligand>
        <name>ATP</name>
        <dbReference type="ChEBI" id="CHEBI:30616"/>
    </ligand>
</feature>
<dbReference type="GO" id="GO:0009432">
    <property type="term" value="P:SOS response"/>
    <property type="evidence" value="ECO:0007669"/>
    <property type="project" value="UniProtKB-UniRule"/>
</dbReference>
<comment type="function">
    <text evidence="9 10">The RecF protein is involved in DNA metabolism; it is required for DNA replication and normal SOS inducibility. RecF binds preferentially to single-stranded, linear DNA. It also seems to bind ATP.</text>
</comment>
<dbReference type="KEGG" id="xfs:D934_00925"/>
<dbReference type="InterPro" id="IPR003395">
    <property type="entry name" value="RecF/RecN/SMC_N"/>
</dbReference>
<dbReference type="Pfam" id="PF02463">
    <property type="entry name" value="SMC_N"/>
    <property type="match status" value="1"/>
</dbReference>
<keyword evidence="8 9" id="KW-0238">DNA-binding</keyword>
<keyword evidence="4 9" id="KW-0963">Cytoplasm</keyword>
<evidence type="ECO:0000313" key="12">
    <source>
        <dbReference type="EMBL" id="AIC09206.1"/>
    </source>
</evidence>
<dbReference type="HAMAP" id="MF_00365">
    <property type="entry name" value="RecF"/>
    <property type="match status" value="1"/>
</dbReference>
<dbReference type="HOGENOM" id="CLU_040267_0_0_6"/>
<dbReference type="PANTHER" id="PTHR32182">
    <property type="entry name" value="DNA REPLICATION AND REPAIR PROTEIN RECF"/>
    <property type="match status" value="1"/>
</dbReference>
<dbReference type="Gene3D" id="3.40.50.300">
    <property type="entry name" value="P-loop containing nucleotide triphosphate hydrolases"/>
    <property type="match status" value="1"/>
</dbReference>
<dbReference type="GO" id="GO:0005524">
    <property type="term" value="F:ATP binding"/>
    <property type="evidence" value="ECO:0007669"/>
    <property type="project" value="UniProtKB-UniRule"/>
</dbReference>
<evidence type="ECO:0000256" key="4">
    <source>
        <dbReference type="ARBA" id="ARBA00022490"/>
    </source>
</evidence>
<dbReference type="Proteomes" id="UP000027215">
    <property type="component" value="Chromosome"/>
</dbReference>
<evidence type="ECO:0000259" key="11">
    <source>
        <dbReference type="Pfam" id="PF02463"/>
    </source>
</evidence>
<dbReference type="GO" id="GO:0000731">
    <property type="term" value="P:DNA synthesis involved in DNA repair"/>
    <property type="evidence" value="ECO:0007669"/>
    <property type="project" value="TreeGrafter"/>
</dbReference>
<evidence type="ECO:0000256" key="1">
    <source>
        <dbReference type="ARBA" id="ARBA00004496"/>
    </source>
</evidence>
<comment type="subcellular location">
    <subcellularLocation>
        <location evidence="1 9 10">Cytoplasm</location>
    </subcellularLocation>
</comment>
<evidence type="ECO:0000256" key="3">
    <source>
        <dbReference type="ARBA" id="ARBA00020170"/>
    </source>
</evidence>
<keyword evidence="9 10" id="KW-0234">DNA repair</keyword>
<evidence type="ECO:0000256" key="10">
    <source>
        <dbReference type="RuleBase" id="RU000578"/>
    </source>
</evidence>
<evidence type="ECO:0000256" key="5">
    <source>
        <dbReference type="ARBA" id="ARBA00022705"/>
    </source>
</evidence>
<organism evidence="12 13">
    <name type="scientific">Xylella fastidiosa subsp. sandyi Ann-1</name>
    <dbReference type="NCBI Taxonomy" id="155920"/>
    <lineage>
        <taxon>Bacteria</taxon>
        <taxon>Pseudomonadati</taxon>
        <taxon>Pseudomonadota</taxon>
        <taxon>Gammaproteobacteria</taxon>
        <taxon>Lysobacterales</taxon>
        <taxon>Lysobacteraceae</taxon>
        <taxon>Xylella</taxon>
    </lineage>
</organism>
<dbReference type="InterPro" id="IPR042174">
    <property type="entry name" value="RecF_2"/>
</dbReference>
<evidence type="ECO:0000256" key="6">
    <source>
        <dbReference type="ARBA" id="ARBA00022741"/>
    </source>
</evidence>
<comment type="similarity">
    <text evidence="2 9 10">Belongs to the RecF family.</text>
</comment>
<keyword evidence="5 9" id="KW-0235">DNA replication</keyword>
<accession>A0A060H770</accession>
<evidence type="ECO:0000256" key="7">
    <source>
        <dbReference type="ARBA" id="ARBA00022840"/>
    </source>
</evidence>
<evidence type="ECO:0000256" key="9">
    <source>
        <dbReference type="HAMAP-Rule" id="MF_00365"/>
    </source>
</evidence>
<dbReference type="PROSITE" id="PS00618">
    <property type="entry name" value="RECF_2"/>
    <property type="match status" value="1"/>
</dbReference>
<keyword evidence="9 10" id="KW-0227">DNA damage</keyword>
<dbReference type="GO" id="GO:0006260">
    <property type="term" value="P:DNA replication"/>
    <property type="evidence" value="ECO:0007669"/>
    <property type="project" value="UniProtKB-UniRule"/>
</dbReference>
<gene>
    <name evidence="9" type="primary">recF</name>
    <name evidence="12" type="ORF">D934_00925</name>
</gene>
<evidence type="ECO:0000256" key="8">
    <source>
        <dbReference type="ARBA" id="ARBA00023125"/>
    </source>
</evidence>
<keyword evidence="7 9" id="KW-0067">ATP-binding</keyword>
<protein>
    <recommendedName>
        <fullName evidence="3 9">DNA replication and repair protein RecF</fullName>
    </recommendedName>
</protein>
<keyword evidence="9 10" id="KW-0742">SOS response</keyword>
<evidence type="ECO:0000256" key="2">
    <source>
        <dbReference type="ARBA" id="ARBA00008016"/>
    </source>
</evidence>
<name>A0A060H770_XYLFS</name>
<dbReference type="EMBL" id="CP006696">
    <property type="protein sequence ID" value="AIC09206.1"/>
    <property type="molecule type" value="Genomic_DNA"/>
</dbReference>
<dbReference type="GO" id="GO:0005737">
    <property type="term" value="C:cytoplasm"/>
    <property type="evidence" value="ECO:0007669"/>
    <property type="project" value="UniProtKB-SubCell"/>
</dbReference>
<dbReference type="GO" id="GO:0006302">
    <property type="term" value="P:double-strand break repair"/>
    <property type="evidence" value="ECO:0007669"/>
    <property type="project" value="TreeGrafter"/>
</dbReference>
<dbReference type="NCBIfam" id="TIGR00611">
    <property type="entry name" value="recf"/>
    <property type="match status" value="1"/>
</dbReference>
<dbReference type="PATRIC" id="fig|155920.8.peg.216"/>
<dbReference type="InterPro" id="IPR018078">
    <property type="entry name" value="DNA-binding_RecF_CS"/>
</dbReference>
<dbReference type="AlphaFoldDB" id="A0A060H770"/>
<dbReference type="RefSeq" id="WP_020851947.1">
    <property type="nucleotide sequence ID" value="NZ_CP006696.1"/>
</dbReference>
<reference evidence="12 13" key="1">
    <citation type="submission" date="2013-08" db="EMBL/GenBank/DDBJ databases">
        <authorList>
            <person name="Stouthamer R."/>
            <person name="Nunney L."/>
        </authorList>
    </citation>
    <scope>NUCLEOTIDE SEQUENCE [LARGE SCALE GENOMIC DNA]</scope>
    <source>
        <strain evidence="13">ann-1</strain>
    </source>
</reference>
<dbReference type="InterPro" id="IPR027417">
    <property type="entry name" value="P-loop_NTPase"/>
</dbReference>
<dbReference type="PANTHER" id="PTHR32182:SF0">
    <property type="entry name" value="DNA REPLICATION AND REPAIR PROTEIN RECF"/>
    <property type="match status" value="1"/>
</dbReference>
<dbReference type="SUPFAM" id="SSF52540">
    <property type="entry name" value="P-loop containing nucleoside triphosphate hydrolases"/>
    <property type="match status" value="1"/>
</dbReference>